<gene>
    <name evidence="3" type="ORF">LTR78_010537</name>
</gene>
<accession>A0AAE0TM94</accession>
<feature type="compositionally biased region" description="Polar residues" evidence="2">
    <location>
        <begin position="461"/>
        <end position="473"/>
    </location>
</feature>
<feature type="region of interest" description="Disordered" evidence="2">
    <location>
        <begin position="437"/>
        <end position="473"/>
    </location>
</feature>
<keyword evidence="4" id="KW-1185">Reference proteome</keyword>
<proteinExistence type="predicted"/>
<keyword evidence="1" id="KW-0175">Coiled coil</keyword>
<name>A0AAE0TM94_9PEZI</name>
<dbReference type="AlphaFoldDB" id="A0AAE0TM94"/>
<evidence type="ECO:0000313" key="4">
    <source>
        <dbReference type="Proteomes" id="UP001274830"/>
    </source>
</evidence>
<evidence type="ECO:0000256" key="2">
    <source>
        <dbReference type="SAM" id="MobiDB-lite"/>
    </source>
</evidence>
<feature type="coiled-coil region" evidence="1">
    <location>
        <begin position="257"/>
        <end position="284"/>
    </location>
</feature>
<protein>
    <submittedName>
        <fullName evidence="3">Uncharacterized protein</fullName>
    </submittedName>
</protein>
<reference evidence="3" key="1">
    <citation type="submission" date="2023-07" db="EMBL/GenBank/DDBJ databases">
        <title>Black Yeasts Isolated from many extreme environments.</title>
        <authorList>
            <person name="Coleine C."/>
            <person name="Stajich J.E."/>
            <person name="Selbmann L."/>
        </authorList>
    </citation>
    <scope>NUCLEOTIDE SEQUENCE</scope>
    <source>
        <strain evidence="3">CCFEE 5485</strain>
    </source>
</reference>
<feature type="region of interest" description="Disordered" evidence="2">
    <location>
        <begin position="1"/>
        <end position="35"/>
    </location>
</feature>
<comment type="caution">
    <text evidence="3">The sequence shown here is derived from an EMBL/GenBank/DDBJ whole genome shotgun (WGS) entry which is preliminary data.</text>
</comment>
<evidence type="ECO:0000256" key="1">
    <source>
        <dbReference type="SAM" id="Coils"/>
    </source>
</evidence>
<organism evidence="3 4">
    <name type="scientific">Recurvomyces mirabilis</name>
    <dbReference type="NCBI Taxonomy" id="574656"/>
    <lineage>
        <taxon>Eukaryota</taxon>
        <taxon>Fungi</taxon>
        <taxon>Dikarya</taxon>
        <taxon>Ascomycota</taxon>
        <taxon>Pezizomycotina</taxon>
        <taxon>Dothideomycetes</taxon>
        <taxon>Dothideomycetidae</taxon>
        <taxon>Mycosphaerellales</taxon>
        <taxon>Teratosphaeriaceae</taxon>
        <taxon>Recurvomyces</taxon>
    </lineage>
</organism>
<feature type="region of interest" description="Disordered" evidence="2">
    <location>
        <begin position="356"/>
        <end position="384"/>
    </location>
</feature>
<sequence>MPQRSAGSDADSIRTVVEGMNCRRRASTDSADDTRTDFGLKRALDKVAGGPMTLIGDRTMKDQIYLEDANTRLQDLTTEIEGRKVEYERALSVYVDADARANPSKHAEVNHDFFRADLKLSRARKEYNIYLGELKDLHDMPKHSRDHVWTYHSAPRNLGFKQRYEHFEYHSEKHNPDPQLAQIAQLTIDAKKHESIANCQLEKLTAAEEDVEKLKVLAKCHEAELAKSATILQAEVDFHADGAKFYIDCNYDLHVQILDLVKHIDFLNAELRAEEQEHKALRRFMIGYHASSNENIEQDLASAHDEQFATGYSTSCQLPRRSQHFDESVRHEVASNSPQADDNHLVASLTNRKVTLSYGGPTDDKNGGKGLATVDNPAKADQSPGQGYIVLNYGDPLPATRFNVESPIATSVAHAAAYGRGENELCNVFCAPSSTAGDTDDGGVSISDNTNDDKDKREGSITPTPTNKRQNASGLLSKVASVLDLRRSKSVRSIRGAKMAAKRIYSQIEHRDMVDKPAEEVVVNEAKSVEECKWHEPGTRQGLSEGWAGRQGCKWWAMMLEMRWTVDY</sequence>
<dbReference type="EMBL" id="JAUTXT010000078">
    <property type="protein sequence ID" value="KAK3669599.1"/>
    <property type="molecule type" value="Genomic_DNA"/>
</dbReference>
<dbReference type="Proteomes" id="UP001274830">
    <property type="component" value="Unassembled WGS sequence"/>
</dbReference>
<evidence type="ECO:0000313" key="3">
    <source>
        <dbReference type="EMBL" id="KAK3669599.1"/>
    </source>
</evidence>